<keyword evidence="4" id="KW-0540">Nuclease</keyword>
<keyword evidence="11" id="KW-1185">Reference proteome</keyword>
<feature type="compositionally biased region" description="Low complexity" evidence="8">
    <location>
        <begin position="292"/>
        <end position="301"/>
    </location>
</feature>
<feature type="region of interest" description="Disordered" evidence="8">
    <location>
        <begin position="638"/>
        <end position="664"/>
    </location>
</feature>
<evidence type="ECO:0000256" key="6">
    <source>
        <dbReference type="ARBA" id="ARBA00022839"/>
    </source>
</evidence>
<dbReference type="GO" id="GO:0003676">
    <property type="term" value="F:nucleic acid binding"/>
    <property type="evidence" value="ECO:0007669"/>
    <property type="project" value="InterPro"/>
</dbReference>
<evidence type="ECO:0000256" key="4">
    <source>
        <dbReference type="ARBA" id="ARBA00022722"/>
    </source>
</evidence>
<evidence type="ECO:0000256" key="2">
    <source>
        <dbReference type="ARBA" id="ARBA00010489"/>
    </source>
</evidence>
<evidence type="ECO:0000313" key="10">
    <source>
        <dbReference type="EMBL" id="KAK7068010.1"/>
    </source>
</evidence>
<dbReference type="InterPro" id="IPR047021">
    <property type="entry name" value="REXO1/3/4-like"/>
</dbReference>
<feature type="compositionally biased region" description="Basic residues" evidence="8">
    <location>
        <begin position="306"/>
        <end position="320"/>
    </location>
</feature>
<feature type="compositionally biased region" description="Acidic residues" evidence="8">
    <location>
        <begin position="438"/>
        <end position="458"/>
    </location>
</feature>
<keyword evidence="6 10" id="KW-0269">Exonuclease</keyword>
<keyword evidence="7" id="KW-0539">Nucleus</keyword>
<dbReference type="InterPro" id="IPR036397">
    <property type="entry name" value="RNaseH_sf"/>
</dbReference>
<dbReference type="SMART" id="SM00479">
    <property type="entry name" value="EXOIII"/>
    <property type="match status" value="1"/>
</dbReference>
<dbReference type="GO" id="GO:0006364">
    <property type="term" value="P:rRNA processing"/>
    <property type="evidence" value="ECO:0007669"/>
    <property type="project" value="InterPro"/>
</dbReference>
<keyword evidence="5" id="KW-0378">Hydrolase</keyword>
<name>A0AAN8WKS7_HALRR</name>
<dbReference type="SUPFAM" id="SSF53098">
    <property type="entry name" value="Ribonuclease H-like"/>
    <property type="match status" value="1"/>
</dbReference>
<accession>A0AAN8WKS7</accession>
<reference evidence="10 11" key="1">
    <citation type="submission" date="2023-11" db="EMBL/GenBank/DDBJ databases">
        <title>Halocaridina rubra genome assembly.</title>
        <authorList>
            <person name="Smith C."/>
        </authorList>
    </citation>
    <scope>NUCLEOTIDE SEQUENCE [LARGE SCALE GENOMIC DNA]</scope>
    <source>
        <strain evidence="10">EP-1</strain>
        <tissue evidence="10">Whole</tissue>
    </source>
</reference>
<protein>
    <recommendedName>
        <fullName evidence="3">RNA exonuclease 4</fullName>
    </recommendedName>
</protein>
<dbReference type="GO" id="GO:0008408">
    <property type="term" value="F:3'-5' exonuclease activity"/>
    <property type="evidence" value="ECO:0007669"/>
    <property type="project" value="InterPro"/>
</dbReference>
<comment type="subcellular location">
    <subcellularLocation>
        <location evidence="1">Nucleus</location>
    </subcellularLocation>
</comment>
<feature type="region of interest" description="Disordered" evidence="8">
    <location>
        <begin position="17"/>
        <end position="41"/>
    </location>
</feature>
<dbReference type="Gene3D" id="3.30.420.10">
    <property type="entry name" value="Ribonuclease H-like superfamily/Ribonuclease H"/>
    <property type="match status" value="1"/>
</dbReference>
<evidence type="ECO:0000313" key="11">
    <source>
        <dbReference type="Proteomes" id="UP001381693"/>
    </source>
</evidence>
<feature type="region of interest" description="Disordered" evidence="8">
    <location>
        <begin position="358"/>
        <end position="400"/>
    </location>
</feature>
<dbReference type="PANTHER" id="PTHR12801:SF158">
    <property type="entry name" value="RNA EXONUCLEASE 4"/>
    <property type="match status" value="1"/>
</dbReference>
<feature type="region of interest" description="Disordered" evidence="8">
    <location>
        <begin position="438"/>
        <end position="467"/>
    </location>
</feature>
<feature type="domain" description="Exonuclease" evidence="9">
    <location>
        <begin position="477"/>
        <end position="638"/>
    </location>
</feature>
<dbReference type="GO" id="GO:0005634">
    <property type="term" value="C:nucleus"/>
    <property type="evidence" value="ECO:0007669"/>
    <property type="project" value="UniProtKB-SubCell"/>
</dbReference>
<feature type="compositionally biased region" description="Basic and acidic residues" evidence="8">
    <location>
        <begin position="379"/>
        <end position="389"/>
    </location>
</feature>
<feature type="region of interest" description="Disordered" evidence="8">
    <location>
        <begin position="220"/>
        <end position="330"/>
    </location>
</feature>
<evidence type="ECO:0000256" key="8">
    <source>
        <dbReference type="SAM" id="MobiDB-lite"/>
    </source>
</evidence>
<feature type="compositionally biased region" description="Basic residues" evidence="8">
    <location>
        <begin position="639"/>
        <end position="652"/>
    </location>
</feature>
<dbReference type="EMBL" id="JAXCGZ010017510">
    <property type="protein sequence ID" value="KAK7068010.1"/>
    <property type="molecule type" value="Genomic_DNA"/>
</dbReference>
<organism evidence="10 11">
    <name type="scientific">Halocaridina rubra</name>
    <name type="common">Hawaiian red shrimp</name>
    <dbReference type="NCBI Taxonomy" id="373956"/>
    <lineage>
        <taxon>Eukaryota</taxon>
        <taxon>Metazoa</taxon>
        <taxon>Ecdysozoa</taxon>
        <taxon>Arthropoda</taxon>
        <taxon>Crustacea</taxon>
        <taxon>Multicrustacea</taxon>
        <taxon>Malacostraca</taxon>
        <taxon>Eumalacostraca</taxon>
        <taxon>Eucarida</taxon>
        <taxon>Decapoda</taxon>
        <taxon>Pleocyemata</taxon>
        <taxon>Caridea</taxon>
        <taxon>Atyoidea</taxon>
        <taxon>Atyidae</taxon>
        <taxon>Halocaridina</taxon>
    </lineage>
</organism>
<dbReference type="AlphaFoldDB" id="A0AAN8WKS7"/>
<comment type="similarity">
    <text evidence="2">Belongs to the REXO4 family.</text>
</comment>
<evidence type="ECO:0000256" key="1">
    <source>
        <dbReference type="ARBA" id="ARBA00004123"/>
    </source>
</evidence>
<sequence length="664" mass="75666">MKTKKSNGNINIHMVQKSRPLGRAFKRKKREKRPDKNSTFRFGTACAENIKNSENPKLATSNPQAVNREYRGFSSLHTMKGGKPDMNICQNTKFRDSKGLHSQKSSFMKTKSHDPPIPRFEGTGKLGLSHANKNYVETKSHSNNTVINFNKSKSKHNTQLNKGAKNKANVANKSESVIKNSFCNRNCLESNKAVNTKSQNENKVKTPNKVQKHLQNKTWIETANKTEENLTTSTNPKTKTSNKRKFDELTSESPDPNNKKVKATELTTSKTNHNSEVKMDVNALSADLGEETNTNSTSSSSQHVIQAKKRHKKKKKKKRNTNTANTQDDQYKPVLVVKQANDISANWRNLKELITKSDKEKAAKQGPKATRNFTNKTNNYEKKNKREDAENSMDENGNNKIINKDLKKNKKKQKKIIIKPKKADIWFDNVDPILLGEEYVDEKEENNDTDEGESDSDAEDGKKGKLKKLKPVDSNTKAVAIDCEMVGVGIDGKESVLARVTIVDQHCRVIYDRYVKPREKVVDYRTLYSGIRPKDIRYGHDFKTVQQEVAKILKGKVLVGHGLNNDLRVLFLDHPRSRIRDTSRYKPFKTMFHGATPKLKMLAAKILGHDIQTGEHDSTEDAQAVMRIYLVHRKEWEAKRKKSFKKPSKKKGKKDENREMEPVE</sequence>
<evidence type="ECO:0000256" key="7">
    <source>
        <dbReference type="ARBA" id="ARBA00023242"/>
    </source>
</evidence>
<evidence type="ECO:0000256" key="3">
    <source>
        <dbReference type="ARBA" id="ARBA00016937"/>
    </source>
</evidence>
<feature type="compositionally biased region" description="Basic and acidic residues" evidence="8">
    <location>
        <begin position="653"/>
        <end position="664"/>
    </location>
</feature>
<gene>
    <name evidence="10" type="primary">REXO4</name>
    <name evidence="10" type="ORF">SK128_017435</name>
</gene>
<evidence type="ECO:0000256" key="5">
    <source>
        <dbReference type="ARBA" id="ARBA00022801"/>
    </source>
</evidence>
<evidence type="ECO:0000259" key="9">
    <source>
        <dbReference type="SMART" id="SM00479"/>
    </source>
</evidence>
<dbReference type="InterPro" id="IPR012337">
    <property type="entry name" value="RNaseH-like_sf"/>
</dbReference>
<dbReference type="InterPro" id="IPR013520">
    <property type="entry name" value="Ribonucl_H"/>
</dbReference>
<proteinExistence type="inferred from homology"/>
<dbReference type="PANTHER" id="PTHR12801">
    <property type="entry name" value="RNA EXONUCLEASE REXO1 / RECO3 FAMILY MEMBER-RELATED"/>
    <property type="match status" value="1"/>
</dbReference>
<dbReference type="CDD" id="cd06144">
    <property type="entry name" value="REX4_like"/>
    <property type="match status" value="1"/>
</dbReference>
<dbReference type="InterPro" id="IPR037431">
    <property type="entry name" value="REX4_DEDDh_dom"/>
</dbReference>
<dbReference type="Proteomes" id="UP001381693">
    <property type="component" value="Unassembled WGS sequence"/>
</dbReference>
<comment type="caution">
    <text evidence="10">The sequence shown here is derived from an EMBL/GenBank/DDBJ whole genome shotgun (WGS) entry which is preliminary data.</text>
</comment>
<dbReference type="Pfam" id="PF00929">
    <property type="entry name" value="RNase_T"/>
    <property type="match status" value="1"/>
</dbReference>
<dbReference type="FunFam" id="3.30.420.10:FF:000007">
    <property type="entry name" value="Interferon-stimulated exonuclease gene 20"/>
    <property type="match status" value="1"/>
</dbReference>